<dbReference type="RefSeq" id="WP_128212264.1">
    <property type="nucleotide sequence ID" value="NZ_CP025746.1"/>
</dbReference>
<dbReference type="KEGG" id="cmah:C1I91_07270"/>
<evidence type="ECO:0000313" key="1">
    <source>
        <dbReference type="EMBL" id="QAA31451.1"/>
    </source>
</evidence>
<sequence length="342" mass="40539">MVNIEMDKRYIELNHTINKINNWYEKDECKLLNIITVPYNTSRIFREIVINILSKGKKVLYVTQDGNANEDMLKYLKLSFGFKSYSIIRSGGDHSDTYLHFVSYENIIFIDESYDLIIYDDITTFSKQSRLEIQNCVDFLYKRANKVIVYSTELVFINSPCIHLGNCFRMTPFVEPRIITTRIDLNKDIPYLFYDYLKWFRENNRKVIIHTPCKEKTEIVYEYYNSILNVSSRMKLVKITNSNELRLIEKIHEIKDKPVMIVTNLIGKYFEELDNIDIVIYFAEDKFYDYKKIVYLCGKVGKVRGIQGEVILLSNEISNNMEYAKDLAREFNKTAWEKGLLE</sequence>
<dbReference type="AlphaFoldDB" id="A0A3R5QSG0"/>
<dbReference type="Proteomes" id="UP000286268">
    <property type="component" value="Chromosome"/>
</dbReference>
<organism evidence="1 2">
    <name type="scientific">Clostridium manihotivorum</name>
    <dbReference type="NCBI Taxonomy" id="2320868"/>
    <lineage>
        <taxon>Bacteria</taxon>
        <taxon>Bacillati</taxon>
        <taxon>Bacillota</taxon>
        <taxon>Clostridia</taxon>
        <taxon>Eubacteriales</taxon>
        <taxon>Clostridiaceae</taxon>
        <taxon>Clostridium</taxon>
    </lineage>
</organism>
<dbReference type="EMBL" id="CP025746">
    <property type="protein sequence ID" value="QAA31451.1"/>
    <property type="molecule type" value="Genomic_DNA"/>
</dbReference>
<dbReference type="SUPFAM" id="SSF52540">
    <property type="entry name" value="P-loop containing nucleoside triphosphate hydrolases"/>
    <property type="match status" value="1"/>
</dbReference>
<keyword evidence="2" id="KW-1185">Reference proteome</keyword>
<dbReference type="OrthoDB" id="1933944at2"/>
<reference evidence="1 2" key="1">
    <citation type="submission" date="2018-01" db="EMBL/GenBank/DDBJ databases">
        <title>Genome Sequencing and Assembly of Anaerobacter polyendosporus strain CT4.</title>
        <authorList>
            <person name="Tachaapaikoon C."/>
            <person name="Sutheeworapong S."/>
            <person name="Jenjaroenpun P."/>
            <person name="Wongsurawat T."/>
            <person name="Nookeaw I."/>
            <person name="Cheawchanlertfa P."/>
            <person name="Kosugi A."/>
            <person name="Cheevadhanarak S."/>
            <person name="Ratanakhanokchai K."/>
        </authorList>
    </citation>
    <scope>NUCLEOTIDE SEQUENCE [LARGE SCALE GENOMIC DNA]</scope>
    <source>
        <strain evidence="1 2">CT4</strain>
    </source>
</reference>
<gene>
    <name evidence="1" type="ORF">C1I91_07270</name>
</gene>
<dbReference type="InterPro" id="IPR027417">
    <property type="entry name" value="P-loop_NTPase"/>
</dbReference>
<accession>A0A3R5QSG0</accession>
<name>A0A3R5QSG0_9CLOT</name>
<evidence type="ECO:0008006" key="3">
    <source>
        <dbReference type="Google" id="ProtNLM"/>
    </source>
</evidence>
<evidence type="ECO:0000313" key="2">
    <source>
        <dbReference type="Proteomes" id="UP000286268"/>
    </source>
</evidence>
<protein>
    <recommendedName>
        <fullName evidence="3">Comf operon protein A, DNA transporter ATPase</fullName>
    </recommendedName>
</protein>
<proteinExistence type="predicted"/>